<keyword evidence="3" id="KW-1185">Reference proteome</keyword>
<gene>
    <name evidence="2" type="ORF">H0B56_17350</name>
</gene>
<feature type="domain" description="DUF5753" evidence="1">
    <location>
        <begin position="5"/>
        <end position="123"/>
    </location>
</feature>
<dbReference type="InterPro" id="IPR043917">
    <property type="entry name" value="DUF5753"/>
</dbReference>
<dbReference type="AlphaFoldDB" id="A0A838ADD3"/>
<comment type="caution">
    <text evidence="2">The sequence shown here is derived from an EMBL/GenBank/DDBJ whole genome shotgun (WGS) entry which is preliminary data.</text>
</comment>
<reference evidence="2 3" key="1">
    <citation type="submission" date="2020-07" db="EMBL/GenBank/DDBJ databases">
        <title>Genome of Haloechinothrix sp.</title>
        <authorList>
            <person name="Tang S.-K."/>
            <person name="Yang L."/>
            <person name="Zhu W.-Y."/>
        </authorList>
    </citation>
    <scope>NUCLEOTIDE SEQUENCE [LARGE SCALE GENOMIC DNA]</scope>
    <source>
        <strain evidence="2 3">YIM 98757</strain>
    </source>
</reference>
<organism evidence="2 3">
    <name type="scientific">Haloechinothrix aidingensis</name>
    <dbReference type="NCBI Taxonomy" id="2752311"/>
    <lineage>
        <taxon>Bacteria</taxon>
        <taxon>Bacillati</taxon>
        <taxon>Actinomycetota</taxon>
        <taxon>Actinomycetes</taxon>
        <taxon>Pseudonocardiales</taxon>
        <taxon>Pseudonocardiaceae</taxon>
        <taxon>Haloechinothrix</taxon>
    </lineage>
</organism>
<dbReference type="Proteomes" id="UP000582974">
    <property type="component" value="Unassembled WGS sequence"/>
</dbReference>
<evidence type="ECO:0000313" key="2">
    <source>
        <dbReference type="EMBL" id="MBA0127316.1"/>
    </source>
</evidence>
<dbReference type="RefSeq" id="WP_180894127.1">
    <property type="nucleotide sequence ID" value="NZ_JACCKD010000006.1"/>
</dbReference>
<evidence type="ECO:0000313" key="3">
    <source>
        <dbReference type="Proteomes" id="UP000582974"/>
    </source>
</evidence>
<protein>
    <recommendedName>
        <fullName evidence="1">DUF5753 domain-containing protein</fullName>
    </recommendedName>
</protein>
<name>A0A838ADD3_9PSEU</name>
<sequence>MLLGTRRPALRFWCVLGKAALRGNIGGQRVMCEQLAHLIHAHLSMENVVIQILPLGSGPHEFMSMTATLDGFPPPATSVLVTGSYGRETFHEKPPEVTRAAHHLDPVKAMALGRDESTECLQRLHQERHLD</sequence>
<evidence type="ECO:0000259" key="1">
    <source>
        <dbReference type="Pfam" id="PF19054"/>
    </source>
</evidence>
<proteinExistence type="predicted"/>
<dbReference type="EMBL" id="JACCKD010000006">
    <property type="protein sequence ID" value="MBA0127316.1"/>
    <property type="molecule type" value="Genomic_DNA"/>
</dbReference>
<accession>A0A838ADD3</accession>
<dbReference type="Pfam" id="PF19054">
    <property type="entry name" value="DUF5753"/>
    <property type="match status" value="1"/>
</dbReference>